<dbReference type="PRINTS" id="PR00397">
    <property type="entry name" value="SIROHAEM"/>
</dbReference>
<keyword evidence="3" id="KW-0479">Metal-binding</keyword>
<accession>A0A3A4QVC6</accession>
<dbReference type="InterPro" id="IPR006067">
    <property type="entry name" value="NO2/SO3_Rdtase_4Fe4S_dom"/>
</dbReference>
<keyword evidence="5" id="KW-0408">Iron</keyword>
<dbReference type="GO" id="GO:0020037">
    <property type="term" value="F:heme binding"/>
    <property type="evidence" value="ECO:0007669"/>
    <property type="project" value="InterPro"/>
</dbReference>
<dbReference type="GO" id="GO:0051539">
    <property type="term" value="F:4 iron, 4 sulfur cluster binding"/>
    <property type="evidence" value="ECO:0007669"/>
    <property type="project" value="UniProtKB-KW"/>
</dbReference>
<protein>
    <submittedName>
        <fullName evidence="9">Nitrite/sulfite reductase</fullName>
    </submittedName>
</protein>
<keyword evidence="2" id="KW-0349">Heme</keyword>
<gene>
    <name evidence="9" type="ORF">C4541_09245</name>
</gene>
<keyword evidence="4" id="KW-0560">Oxidoreductase</keyword>
<sequence>MPQKPDLTQIEIDKLTIDPNIDFREIAERPFEKISKNELGMFKFSGVYHQLQTGFFMIRLRLPGGLMTSEQLEKAAELSDLYAQSQLCITTRQTLQYHWIRQQDIYKVMDAMKEVGIITTNACGDVTRNVVACELQGVCPHEVCDTRSKLLEIADDEELLHIQRNLPRKHKISVAGCGRACGQTLMNCQGWYPVVRTVNGREEIGWRFHAGGGLGGLPRMGRLIFDWVPDNLVLEVARASTEAFRRLGDRRNRKYARLKIVIDRLGAGDYGNAVLEIMKDRGIKGIEKIEKASGLKPDVGYYFVDGQPYIEQKQKGFFSVRAMIKRSELSADESRQFAAWARIYGNGEIMFTARQNLHIRHVPEAKVEALRTEMKKAGFRVDGFERIPDAVSCVGTTVCNLAVSDTPKTYHEIVRNFADDKEFWDKIGHLCINMNGCPNSCGQHWIVDIGLRGRRIRKSVGSEEGFTVHVGGALTGEGSISQPVFDVRSTDVVPALKSMLELYLAERNANTETFYSYVHRIGFEELQKKLTAIIPGTEPVNVRNQELKSVFQQIVDEA</sequence>
<evidence type="ECO:0000259" key="7">
    <source>
        <dbReference type="Pfam" id="PF01077"/>
    </source>
</evidence>
<feature type="domain" description="Nitrite/Sulfite reductase ferredoxin-like" evidence="8">
    <location>
        <begin position="310"/>
        <end position="376"/>
    </location>
</feature>
<name>A0A3A4QVC6_9BACT</name>
<evidence type="ECO:0000256" key="6">
    <source>
        <dbReference type="ARBA" id="ARBA00023014"/>
    </source>
</evidence>
<evidence type="ECO:0000313" key="10">
    <source>
        <dbReference type="Proteomes" id="UP000266426"/>
    </source>
</evidence>
<feature type="domain" description="Nitrite/Sulfite reductase ferredoxin-like" evidence="8">
    <location>
        <begin position="50"/>
        <end position="115"/>
    </location>
</feature>
<dbReference type="InterPro" id="IPR036136">
    <property type="entry name" value="Nit/Sulf_reduc_fer-like_dom_sf"/>
</dbReference>
<dbReference type="Gene3D" id="3.30.413.10">
    <property type="entry name" value="Sulfite Reductase Hemoprotein, domain 1"/>
    <property type="match status" value="2"/>
</dbReference>
<dbReference type="PROSITE" id="PS00365">
    <property type="entry name" value="NIR_SIR"/>
    <property type="match status" value="1"/>
</dbReference>
<dbReference type="Pfam" id="PF03460">
    <property type="entry name" value="NIR_SIR_ferr"/>
    <property type="match status" value="2"/>
</dbReference>
<dbReference type="SUPFAM" id="SSF55124">
    <property type="entry name" value="Nitrite/Sulfite reductase N-terminal domain-like"/>
    <property type="match status" value="2"/>
</dbReference>
<keyword evidence="6" id="KW-0411">Iron-sulfur</keyword>
<dbReference type="PANTHER" id="PTHR32439:SF9">
    <property type="entry name" value="BLR3264 PROTEIN"/>
    <property type="match status" value="1"/>
</dbReference>
<evidence type="ECO:0000313" key="9">
    <source>
        <dbReference type="EMBL" id="RJP57915.1"/>
    </source>
</evidence>
<dbReference type="InterPro" id="IPR051329">
    <property type="entry name" value="NIR_SIR_4Fe-4S"/>
</dbReference>
<dbReference type="GO" id="GO:0046872">
    <property type="term" value="F:metal ion binding"/>
    <property type="evidence" value="ECO:0007669"/>
    <property type="project" value="UniProtKB-KW"/>
</dbReference>
<feature type="domain" description="Nitrite/sulphite reductase 4Fe-4S" evidence="7">
    <location>
        <begin position="124"/>
        <end position="274"/>
    </location>
</feature>
<evidence type="ECO:0000256" key="3">
    <source>
        <dbReference type="ARBA" id="ARBA00022723"/>
    </source>
</evidence>
<dbReference type="AlphaFoldDB" id="A0A3A4QVC6"/>
<reference evidence="9 10" key="1">
    <citation type="journal article" date="2017" name="ISME J.">
        <title>Energy and carbon metabolisms in a deep terrestrial subsurface fluid microbial community.</title>
        <authorList>
            <person name="Momper L."/>
            <person name="Jungbluth S.P."/>
            <person name="Lee M.D."/>
            <person name="Amend J.P."/>
        </authorList>
    </citation>
    <scope>NUCLEOTIDE SEQUENCE [LARGE SCALE GENOMIC DNA]</scope>
    <source>
        <strain evidence="9">SURF_26</strain>
    </source>
</reference>
<dbReference type="InterPro" id="IPR045854">
    <property type="entry name" value="NO2/SO3_Rdtase_4Fe4S_sf"/>
</dbReference>
<dbReference type="Gene3D" id="3.90.480.10">
    <property type="entry name" value="Sulfite Reductase Hemoprotein,Domain 2"/>
    <property type="match status" value="1"/>
</dbReference>
<dbReference type="SUPFAM" id="SSF56014">
    <property type="entry name" value="Nitrite and sulphite reductase 4Fe-4S domain-like"/>
    <property type="match status" value="2"/>
</dbReference>
<dbReference type="InterPro" id="IPR006066">
    <property type="entry name" value="NO2/SO3_Rdtase_FeS/sirohaem_BS"/>
</dbReference>
<evidence type="ECO:0000256" key="2">
    <source>
        <dbReference type="ARBA" id="ARBA00022617"/>
    </source>
</evidence>
<proteinExistence type="predicted"/>
<evidence type="ECO:0000259" key="8">
    <source>
        <dbReference type="Pfam" id="PF03460"/>
    </source>
</evidence>
<dbReference type="InterPro" id="IPR005117">
    <property type="entry name" value="NiRdtase/SiRdtase_haem-b_fer"/>
</dbReference>
<dbReference type="EMBL" id="QZJZ01000073">
    <property type="protein sequence ID" value="RJP57915.1"/>
    <property type="molecule type" value="Genomic_DNA"/>
</dbReference>
<comment type="caution">
    <text evidence="9">The sequence shown here is derived from an EMBL/GenBank/DDBJ whole genome shotgun (WGS) entry which is preliminary data.</text>
</comment>
<evidence type="ECO:0000256" key="1">
    <source>
        <dbReference type="ARBA" id="ARBA00022485"/>
    </source>
</evidence>
<keyword evidence="1" id="KW-0004">4Fe-4S</keyword>
<evidence type="ECO:0000256" key="5">
    <source>
        <dbReference type="ARBA" id="ARBA00023004"/>
    </source>
</evidence>
<dbReference type="GO" id="GO:0016491">
    <property type="term" value="F:oxidoreductase activity"/>
    <property type="evidence" value="ECO:0007669"/>
    <property type="project" value="UniProtKB-KW"/>
</dbReference>
<dbReference type="Pfam" id="PF01077">
    <property type="entry name" value="NIR_SIR"/>
    <property type="match status" value="2"/>
</dbReference>
<dbReference type="PANTHER" id="PTHR32439">
    <property type="entry name" value="FERREDOXIN--NITRITE REDUCTASE, CHLOROPLASTIC"/>
    <property type="match status" value="1"/>
</dbReference>
<feature type="domain" description="Nitrite/sulphite reductase 4Fe-4S" evidence="7">
    <location>
        <begin position="390"/>
        <end position="530"/>
    </location>
</feature>
<evidence type="ECO:0000256" key="4">
    <source>
        <dbReference type="ARBA" id="ARBA00023002"/>
    </source>
</evidence>
<organism evidence="9 10">
    <name type="scientific">Candidatus Auribacter fodinae</name>
    <dbReference type="NCBI Taxonomy" id="2093366"/>
    <lineage>
        <taxon>Bacteria</taxon>
        <taxon>Pseudomonadati</taxon>
        <taxon>Candidatus Auribacterota</taxon>
        <taxon>Candidatus Auribacteria</taxon>
        <taxon>Candidatus Auribacterales</taxon>
        <taxon>Candidatus Auribacteraceae</taxon>
        <taxon>Candidatus Auribacter</taxon>
    </lineage>
</organism>
<dbReference type="Proteomes" id="UP000266426">
    <property type="component" value="Unassembled WGS sequence"/>
</dbReference>